<dbReference type="AlphaFoldDB" id="A0A843YSU4"/>
<evidence type="ECO:0000313" key="2">
    <source>
        <dbReference type="Proteomes" id="UP000451565"/>
    </source>
</evidence>
<dbReference type="RefSeq" id="WP_153236276.1">
    <property type="nucleotide sequence ID" value="NZ_WINI01000011.1"/>
</dbReference>
<comment type="caution">
    <text evidence="1">The sequence shown here is derived from an EMBL/GenBank/DDBJ whole genome shotgun (WGS) entry which is preliminary data.</text>
</comment>
<proteinExistence type="predicted"/>
<dbReference type="OrthoDB" id="5666689at2"/>
<gene>
    <name evidence="1" type="ORF">GEV47_18365</name>
</gene>
<protein>
    <submittedName>
        <fullName evidence="1">Uncharacterized protein</fullName>
    </submittedName>
</protein>
<keyword evidence="2" id="KW-1185">Reference proteome</keyword>
<reference evidence="1 2" key="1">
    <citation type="submission" date="2019-10" db="EMBL/GenBank/DDBJ databases">
        <title>Glaciimonas soli sp. nov., a psychrophilic bacterium isolated from the forest soil of a high elevation mountain in Taiwan.</title>
        <authorList>
            <person name="Wang L.-T."/>
            <person name="Shieh W.Y."/>
        </authorList>
    </citation>
    <scope>NUCLEOTIDE SEQUENCE [LARGE SCALE GENOMIC DNA]</scope>
    <source>
        <strain evidence="1 2">GS1</strain>
    </source>
</reference>
<evidence type="ECO:0000313" key="1">
    <source>
        <dbReference type="EMBL" id="MQR02645.1"/>
    </source>
</evidence>
<dbReference type="Proteomes" id="UP000451565">
    <property type="component" value="Unassembled WGS sequence"/>
</dbReference>
<name>A0A843YSU4_9BURK</name>
<sequence>MGDGIAPLGLATDNTISGVPTGNQNGINGVTAVNGSGSTSVPGVARVVDGARAGLVNTVLPTNGLYSVHPQPNQPYLIATAPRFTQYGNFISSDYMLGLLGINPATTEKRLGDGFYEEKLVSDQVTNLTGMRYLNSYANASADF</sequence>
<dbReference type="EMBL" id="WINI01000011">
    <property type="protein sequence ID" value="MQR02645.1"/>
    <property type="molecule type" value="Genomic_DNA"/>
</dbReference>
<accession>A0A843YSU4</accession>
<organism evidence="1 2">
    <name type="scientific">Glaciimonas soli</name>
    <dbReference type="NCBI Taxonomy" id="2590999"/>
    <lineage>
        <taxon>Bacteria</taxon>
        <taxon>Pseudomonadati</taxon>
        <taxon>Pseudomonadota</taxon>
        <taxon>Betaproteobacteria</taxon>
        <taxon>Burkholderiales</taxon>
        <taxon>Oxalobacteraceae</taxon>
        <taxon>Glaciimonas</taxon>
    </lineage>
</organism>